<dbReference type="SUPFAM" id="SSF46894">
    <property type="entry name" value="C-terminal effector domain of the bipartite response regulators"/>
    <property type="match status" value="1"/>
</dbReference>
<dbReference type="GO" id="GO:0032993">
    <property type="term" value="C:protein-DNA complex"/>
    <property type="evidence" value="ECO:0007669"/>
    <property type="project" value="TreeGrafter"/>
</dbReference>
<dbReference type="InterPro" id="IPR016032">
    <property type="entry name" value="Sig_transdc_resp-reg_C-effctor"/>
</dbReference>
<feature type="domain" description="OmpR/PhoB-type" evidence="5">
    <location>
        <begin position="71"/>
        <end position="164"/>
    </location>
</feature>
<dbReference type="PANTHER" id="PTHR48111">
    <property type="entry name" value="REGULATOR OF RPOS"/>
    <property type="match status" value="1"/>
</dbReference>
<accession>A0A1I0F595</accession>
<sequence>MPDGSGIDALKKLRASGINLPVLIVTARDRLDDKVIGLDAGADDYLIKPFELKELFARVRALFRRSEGQSSNVIRHKNFNLDVSKRLLLMNDTTINLTMREFAIFHRLILRAGEIVSRQQLLSDMYAWNDEFGSNTLEVYIHNLRGKLGKHSIVTIRGQGYRLE</sequence>
<dbReference type="OrthoDB" id="9802426at2"/>
<keyword evidence="7" id="KW-1185">Reference proteome</keyword>
<evidence type="ECO:0000256" key="3">
    <source>
        <dbReference type="PROSITE-ProRule" id="PRU01091"/>
    </source>
</evidence>
<dbReference type="CDD" id="cd00383">
    <property type="entry name" value="trans_reg_C"/>
    <property type="match status" value="1"/>
</dbReference>
<dbReference type="InterPro" id="IPR036388">
    <property type="entry name" value="WH-like_DNA-bd_sf"/>
</dbReference>
<proteinExistence type="predicted"/>
<evidence type="ECO:0000313" key="7">
    <source>
        <dbReference type="Proteomes" id="UP000242642"/>
    </source>
</evidence>
<dbReference type="AlphaFoldDB" id="A0A1I0F595"/>
<feature type="DNA-binding region" description="OmpR/PhoB-type" evidence="3">
    <location>
        <begin position="71"/>
        <end position="164"/>
    </location>
</feature>
<dbReference type="Gene3D" id="3.40.50.2300">
    <property type="match status" value="1"/>
</dbReference>
<dbReference type="GO" id="GO:0000976">
    <property type="term" value="F:transcription cis-regulatory region binding"/>
    <property type="evidence" value="ECO:0007669"/>
    <property type="project" value="TreeGrafter"/>
</dbReference>
<dbReference type="PROSITE" id="PS51755">
    <property type="entry name" value="OMPR_PHOB"/>
    <property type="match status" value="1"/>
</dbReference>
<dbReference type="PROSITE" id="PS50110">
    <property type="entry name" value="RESPONSE_REGULATORY"/>
    <property type="match status" value="1"/>
</dbReference>
<protein>
    <submittedName>
        <fullName evidence="6">Two-component system, OmpR family, response regulator BasR</fullName>
    </submittedName>
</protein>
<name>A0A1I0F595_9GAMM</name>
<comment type="caution">
    <text evidence="2">Lacks conserved residue(s) required for the propagation of feature annotation.</text>
</comment>
<evidence type="ECO:0000313" key="6">
    <source>
        <dbReference type="EMBL" id="SET53210.1"/>
    </source>
</evidence>
<evidence type="ECO:0000259" key="4">
    <source>
        <dbReference type="PROSITE" id="PS50110"/>
    </source>
</evidence>
<dbReference type="InterPro" id="IPR001867">
    <property type="entry name" value="OmpR/PhoB-type_DNA-bd"/>
</dbReference>
<dbReference type="STRING" id="1123402.SAMN02583745_02646"/>
<dbReference type="GO" id="GO:0000156">
    <property type="term" value="F:phosphorelay response regulator activity"/>
    <property type="evidence" value="ECO:0007669"/>
    <property type="project" value="TreeGrafter"/>
</dbReference>
<keyword evidence="1 3" id="KW-0238">DNA-binding</keyword>
<feature type="domain" description="Response regulatory" evidence="4">
    <location>
        <begin position="1"/>
        <end position="63"/>
    </location>
</feature>
<dbReference type="SUPFAM" id="SSF52172">
    <property type="entry name" value="CheY-like"/>
    <property type="match status" value="1"/>
</dbReference>
<evidence type="ECO:0000259" key="5">
    <source>
        <dbReference type="PROSITE" id="PS51755"/>
    </source>
</evidence>
<dbReference type="GO" id="GO:0005829">
    <property type="term" value="C:cytosol"/>
    <property type="evidence" value="ECO:0007669"/>
    <property type="project" value="TreeGrafter"/>
</dbReference>
<organism evidence="6 7">
    <name type="scientific">Thorsellia anophelis DSM 18579</name>
    <dbReference type="NCBI Taxonomy" id="1123402"/>
    <lineage>
        <taxon>Bacteria</taxon>
        <taxon>Pseudomonadati</taxon>
        <taxon>Pseudomonadota</taxon>
        <taxon>Gammaproteobacteria</taxon>
        <taxon>Enterobacterales</taxon>
        <taxon>Thorselliaceae</taxon>
        <taxon>Thorsellia</taxon>
    </lineage>
</organism>
<gene>
    <name evidence="6" type="ORF">SAMN02583745_02646</name>
</gene>
<dbReference type="Proteomes" id="UP000242642">
    <property type="component" value="Unassembled WGS sequence"/>
</dbReference>
<evidence type="ECO:0000256" key="2">
    <source>
        <dbReference type="PROSITE-ProRule" id="PRU00169"/>
    </source>
</evidence>
<dbReference type="GO" id="GO:0006355">
    <property type="term" value="P:regulation of DNA-templated transcription"/>
    <property type="evidence" value="ECO:0007669"/>
    <property type="project" value="InterPro"/>
</dbReference>
<dbReference type="InterPro" id="IPR039420">
    <property type="entry name" value="WalR-like"/>
</dbReference>
<dbReference type="SMART" id="SM00862">
    <property type="entry name" value="Trans_reg_C"/>
    <property type="match status" value="1"/>
</dbReference>
<reference evidence="7" key="1">
    <citation type="submission" date="2016-10" db="EMBL/GenBank/DDBJ databases">
        <authorList>
            <person name="Varghese N."/>
            <person name="Submissions S."/>
        </authorList>
    </citation>
    <scope>NUCLEOTIDE SEQUENCE [LARGE SCALE GENOMIC DNA]</scope>
    <source>
        <strain evidence="7">DSM 18579</strain>
    </source>
</reference>
<dbReference type="Gene3D" id="1.10.10.10">
    <property type="entry name" value="Winged helix-like DNA-binding domain superfamily/Winged helix DNA-binding domain"/>
    <property type="match status" value="1"/>
</dbReference>
<dbReference type="Pfam" id="PF00072">
    <property type="entry name" value="Response_reg"/>
    <property type="match status" value="1"/>
</dbReference>
<dbReference type="EMBL" id="FOHV01000036">
    <property type="protein sequence ID" value="SET53210.1"/>
    <property type="molecule type" value="Genomic_DNA"/>
</dbReference>
<dbReference type="InterPro" id="IPR001789">
    <property type="entry name" value="Sig_transdc_resp-reg_receiver"/>
</dbReference>
<evidence type="ECO:0000256" key="1">
    <source>
        <dbReference type="ARBA" id="ARBA00023125"/>
    </source>
</evidence>
<dbReference type="Pfam" id="PF00486">
    <property type="entry name" value="Trans_reg_C"/>
    <property type="match status" value="1"/>
</dbReference>
<dbReference type="InterPro" id="IPR011006">
    <property type="entry name" value="CheY-like_superfamily"/>
</dbReference>
<dbReference type="PANTHER" id="PTHR48111:SF75">
    <property type="entry name" value="TRANSCRIPTIONAL REGULATORY PROTEIN BASR"/>
    <property type="match status" value="1"/>
</dbReference>